<protein>
    <recommendedName>
        <fullName evidence="3">phosphoribulokinase</fullName>
        <ecNumber evidence="3">2.7.1.19</ecNumber>
    </recommendedName>
    <alternativeName>
        <fullName evidence="10">Phosphopentokinase</fullName>
    </alternativeName>
</protein>
<dbReference type="GO" id="GO:0005524">
    <property type="term" value="F:ATP binding"/>
    <property type="evidence" value="ECO:0007669"/>
    <property type="project" value="UniProtKB-KW"/>
</dbReference>
<gene>
    <name evidence="13" type="ORF">A2777_05070</name>
</gene>
<keyword evidence="6" id="KW-0808">Transferase</keyword>
<dbReference type="InterPro" id="IPR006083">
    <property type="entry name" value="PRK/URK"/>
</dbReference>
<reference evidence="13 14" key="1">
    <citation type="journal article" date="2016" name="Nat. Commun.">
        <title>Thousands of microbial genomes shed light on interconnected biogeochemical processes in an aquifer system.</title>
        <authorList>
            <person name="Anantharaman K."/>
            <person name="Brown C.T."/>
            <person name="Hug L.A."/>
            <person name="Sharon I."/>
            <person name="Castelle C.J."/>
            <person name="Probst A.J."/>
            <person name="Thomas B.C."/>
            <person name="Singh A."/>
            <person name="Wilkins M.J."/>
            <person name="Karaoz U."/>
            <person name="Brodie E.L."/>
            <person name="Williams K.H."/>
            <person name="Hubbard S.S."/>
            <person name="Banfield J.F."/>
        </authorList>
    </citation>
    <scope>NUCLEOTIDE SEQUENCE [LARGE SCALE GENOMIC DNA]</scope>
</reference>
<evidence type="ECO:0000256" key="9">
    <source>
        <dbReference type="ARBA" id="ARBA00022840"/>
    </source>
</evidence>
<dbReference type="PRINTS" id="PR00478">
    <property type="entry name" value="PHRIBLKINASE"/>
</dbReference>
<comment type="similarity">
    <text evidence="2">Belongs to the phosphoribulokinase family.</text>
</comment>
<evidence type="ECO:0000256" key="5">
    <source>
        <dbReference type="ARBA" id="ARBA00022567"/>
    </source>
</evidence>
<keyword evidence="7" id="KW-0547">Nucleotide-binding</keyword>
<dbReference type="EC" id="2.7.1.19" evidence="3"/>
<dbReference type="InterPro" id="IPR027417">
    <property type="entry name" value="P-loop_NTPase"/>
</dbReference>
<organism evidence="13 14">
    <name type="scientific">Candidatus Gottesmanbacteria bacterium RIFCSPHIGHO2_01_FULL_40_15</name>
    <dbReference type="NCBI Taxonomy" id="1798376"/>
    <lineage>
        <taxon>Bacteria</taxon>
        <taxon>Candidatus Gottesmaniibacteriota</taxon>
    </lineage>
</organism>
<keyword evidence="5" id="KW-0113">Calvin cycle</keyword>
<sequence>MEEFQSSENLLNRIKQPFIVGIAGDSGSGKTVFSGGIKSILGKDLVKTIEMDGYHRENRKQREISGILPLDPTANYLDKLKDDLEKVKRGEKIEMPVYNHKTGNFDSPVSFTPPPIVILEGLHALYPEFIQYLDLSIYVDPSRDVKWQWKFKRDREIRGHNSSRLQEEMLEREAAYKRWIDFQKINADIVIKVSSSTLKKYARYQPTVTLPADCYKVELMMRPPDNPLPKLHTDFNIGDVFNIKKPPFLIAAVPSLYWGRKIINIHLDGIFSHETLRALEKNIMEYTSLPLSEVLPEYVLTNEISASRFAELLIAWRFLSELSVKVLKNRNTV</sequence>
<dbReference type="PANTHER" id="PTHR10285">
    <property type="entry name" value="URIDINE KINASE"/>
    <property type="match status" value="1"/>
</dbReference>
<keyword evidence="4" id="KW-0602">Photosynthesis</keyword>
<keyword evidence="8 13" id="KW-0418">Kinase</keyword>
<dbReference type="SUPFAM" id="SSF52540">
    <property type="entry name" value="P-loop containing nucleoside triphosphate hydrolases"/>
    <property type="match status" value="1"/>
</dbReference>
<keyword evidence="9" id="KW-0067">ATP-binding</keyword>
<proteinExistence type="inferred from homology"/>
<dbReference type="GO" id="GO:0008974">
    <property type="term" value="F:phosphoribulokinase activity"/>
    <property type="evidence" value="ECO:0007669"/>
    <property type="project" value="UniProtKB-EC"/>
</dbReference>
<feature type="domain" description="Phosphoribulokinase/uridine kinase" evidence="12">
    <location>
        <begin position="19"/>
        <end position="195"/>
    </location>
</feature>
<comment type="catalytic activity">
    <reaction evidence="11">
        <text>D-ribulose 5-phosphate + ATP = D-ribulose 1,5-bisphosphate + ADP + H(+)</text>
        <dbReference type="Rhea" id="RHEA:19365"/>
        <dbReference type="ChEBI" id="CHEBI:15378"/>
        <dbReference type="ChEBI" id="CHEBI:30616"/>
        <dbReference type="ChEBI" id="CHEBI:57870"/>
        <dbReference type="ChEBI" id="CHEBI:58121"/>
        <dbReference type="ChEBI" id="CHEBI:456216"/>
        <dbReference type="EC" id="2.7.1.19"/>
    </reaction>
</comment>
<comment type="pathway">
    <text evidence="1">Carbohydrate biosynthesis; Calvin cycle.</text>
</comment>
<evidence type="ECO:0000259" key="12">
    <source>
        <dbReference type="Pfam" id="PF00485"/>
    </source>
</evidence>
<evidence type="ECO:0000256" key="11">
    <source>
        <dbReference type="ARBA" id="ARBA00047663"/>
    </source>
</evidence>
<dbReference type="SMR" id="A0A1F5Z0V1"/>
<evidence type="ECO:0000313" key="13">
    <source>
        <dbReference type="EMBL" id="OGG05752.1"/>
    </source>
</evidence>
<dbReference type="EMBL" id="MFJF01000026">
    <property type="protein sequence ID" value="OGG05752.1"/>
    <property type="molecule type" value="Genomic_DNA"/>
</dbReference>
<evidence type="ECO:0000313" key="14">
    <source>
        <dbReference type="Proteomes" id="UP000177354"/>
    </source>
</evidence>
<dbReference type="InterPro" id="IPR006082">
    <property type="entry name" value="PRK"/>
</dbReference>
<evidence type="ECO:0000256" key="2">
    <source>
        <dbReference type="ARBA" id="ARBA00009719"/>
    </source>
</evidence>
<evidence type="ECO:0000256" key="1">
    <source>
        <dbReference type="ARBA" id="ARBA00005215"/>
    </source>
</evidence>
<accession>A0A1F5Z0V1</accession>
<dbReference type="Proteomes" id="UP000177354">
    <property type="component" value="Unassembled WGS sequence"/>
</dbReference>
<evidence type="ECO:0000256" key="10">
    <source>
        <dbReference type="ARBA" id="ARBA00031382"/>
    </source>
</evidence>
<comment type="caution">
    <text evidence="13">The sequence shown here is derived from an EMBL/GenBank/DDBJ whole genome shotgun (WGS) entry which is preliminary data.</text>
</comment>
<evidence type="ECO:0000256" key="4">
    <source>
        <dbReference type="ARBA" id="ARBA00022531"/>
    </source>
</evidence>
<evidence type="ECO:0000256" key="3">
    <source>
        <dbReference type="ARBA" id="ARBA00012042"/>
    </source>
</evidence>
<evidence type="ECO:0000256" key="8">
    <source>
        <dbReference type="ARBA" id="ARBA00022777"/>
    </source>
</evidence>
<dbReference type="Gene3D" id="3.40.50.300">
    <property type="entry name" value="P-loop containing nucleotide triphosphate hydrolases"/>
    <property type="match status" value="1"/>
</dbReference>
<evidence type="ECO:0000256" key="6">
    <source>
        <dbReference type="ARBA" id="ARBA00022679"/>
    </source>
</evidence>
<dbReference type="GO" id="GO:0019253">
    <property type="term" value="P:reductive pentose-phosphate cycle"/>
    <property type="evidence" value="ECO:0007669"/>
    <property type="project" value="UniProtKB-KW"/>
</dbReference>
<dbReference type="Pfam" id="PF00485">
    <property type="entry name" value="PRK"/>
    <property type="match status" value="1"/>
</dbReference>
<dbReference type="AlphaFoldDB" id="A0A1F5Z0V1"/>
<name>A0A1F5Z0V1_9BACT</name>
<evidence type="ECO:0000256" key="7">
    <source>
        <dbReference type="ARBA" id="ARBA00022741"/>
    </source>
</evidence>
<dbReference type="NCBIfam" id="NF005655">
    <property type="entry name" value="PRK07429.1"/>
    <property type="match status" value="1"/>
</dbReference>